<dbReference type="Proteomes" id="UP000199518">
    <property type="component" value="Unassembled WGS sequence"/>
</dbReference>
<evidence type="ECO:0000259" key="4">
    <source>
        <dbReference type="Pfam" id="PF20014"/>
    </source>
</evidence>
<protein>
    <submittedName>
        <fullName evidence="5">Uncharacterized protein</fullName>
    </submittedName>
</protein>
<dbReference type="InterPro" id="IPR045401">
    <property type="entry name" value="GAP1-M"/>
</dbReference>
<keyword evidence="2" id="KW-1133">Transmembrane helix</keyword>
<name>A0A1I3MYR3_9PLAN</name>
<feature type="compositionally biased region" description="Basic and acidic residues" evidence="1">
    <location>
        <begin position="289"/>
        <end position="306"/>
    </location>
</feature>
<keyword evidence="2" id="KW-0472">Membrane</keyword>
<keyword evidence="2" id="KW-0812">Transmembrane</keyword>
<evidence type="ECO:0000313" key="5">
    <source>
        <dbReference type="EMBL" id="SFJ02143.1"/>
    </source>
</evidence>
<evidence type="ECO:0000259" key="3">
    <source>
        <dbReference type="Pfam" id="PF20013"/>
    </source>
</evidence>
<dbReference type="InterPro" id="IPR045402">
    <property type="entry name" value="GAP1-N2"/>
</dbReference>
<evidence type="ECO:0000256" key="2">
    <source>
        <dbReference type="SAM" id="Phobius"/>
    </source>
</evidence>
<organism evidence="5 6">
    <name type="scientific">Planctomicrobium piriforme</name>
    <dbReference type="NCBI Taxonomy" id="1576369"/>
    <lineage>
        <taxon>Bacteria</taxon>
        <taxon>Pseudomonadati</taxon>
        <taxon>Planctomycetota</taxon>
        <taxon>Planctomycetia</taxon>
        <taxon>Planctomycetales</taxon>
        <taxon>Planctomycetaceae</taxon>
        <taxon>Planctomicrobium</taxon>
    </lineage>
</organism>
<reference evidence="6" key="1">
    <citation type="submission" date="2016-10" db="EMBL/GenBank/DDBJ databases">
        <authorList>
            <person name="Varghese N."/>
            <person name="Submissions S."/>
        </authorList>
    </citation>
    <scope>NUCLEOTIDE SEQUENCE [LARGE SCALE GENOMIC DNA]</scope>
    <source>
        <strain evidence="6">DSM 26348</strain>
    </source>
</reference>
<dbReference type="Pfam" id="PF20014">
    <property type="entry name" value="GAP1-M"/>
    <property type="match status" value="1"/>
</dbReference>
<dbReference type="Pfam" id="PF20013">
    <property type="entry name" value="GAP1-N2"/>
    <property type="match status" value="1"/>
</dbReference>
<feature type="compositionally biased region" description="Basic and acidic residues" evidence="1">
    <location>
        <begin position="373"/>
        <end position="382"/>
    </location>
</feature>
<accession>A0A1I3MYR3</accession>
<feature type="region of interest" description="Disordered" evidence="1">
    <location>
        <begin position="352"/>
        <end position="382"/>
    </location>
</feature>
<dbReference type="OrthoDB" id="224753at2"/>
<feature type="domain" description="GTPase-associated protein 1 N-terminal" evidence="3">
    <location>
        <begin position="1"/>
        <end position="128"/>
    </location>
</feature>
<evidence type="ECO:0000313" key="6">
    <source>
        <dbReference type="Proteomes" id="UP000199518"/>
    </source>
</evidence>
<feature type="compositionally biased region" description="Low complexity" evidence="1">
    <location>
        <begin position="353"/>
        <end position="367"/>
    </location>
</feature>
<proteinExistence type="predicted"/>
<gene>
    <name evidence="5" type="ORF">SAMN05421753_114151</name>
</gene>
<dbReference type="AlphaFoldDB" id="A0A1I3MYR3"/>
<evidence type="ECO:0000256" key="1">
    <source>
        <dbReference type="SAM" id="MobiDB-lite"/>
    </source>
</evidence>
<keyword evidence="6" id="KW-1185">Reference proteome</keyword>
<dbReference type="EMBL" id="FOQD01000014">
    <property type="protein sequence ID" value="SFJ02143.1"/>
    <property type="molecule type" value="Genomic_DNA"/>
</dbReference>
<feature type="domain" description="GTPase-associated protein 1 middle" evidence="4">
    <location>
        <begin position="149"/>
        <end position="245"/>
    </location>
</feature>
<dbReference type="STRING" id="1576369.SAMN05421753_114151"/>
<dbReference type="RefSeq" id="WP_092053099.1">
    <property type="nucleotide sequence ID" value="NZ_FOQD01000014.1"/>
</dbReference>
<sequence length="842" mass="92125">MIQELLYTSAPKGLKPGSRGFCTVLSSSGMSAPVATALEGLSGYRPIFPPGDSRAKQNPIVYSHLQFPLAGRRSSVLSRIADYGLDYSQRTNKLAHHVIIDPSERPAGGPAWLLQKPGFMRTSWDCELKIVSHEQPVPQGNAPAAICTTWQQATGDAGWAGVLAENFLKHPERPAYLLFEPGMDLLPLIAEALALLPPERRWEVTFSTYFTKLPQGGVCNWRCVLADTPEANESRRSVQSLRLNLCQPMPPPPPGPYTDYARTGRLTEIVAAAPTAPPLPTAARPPVLPDHDEQPIRLRNEPEKRSPPMLGDRMPPSTSKRRRSYSVLLLVTLVLAVIVTTTISVFLYNPSDAPGTATPTQPAPVGTKPAGPMHEEPKEVEPEKLVPVQLARADFHPRRLGSRIDVLQNHLDQSFRKWTDAALAMETARRTNETKTSKAESLPALIPTTTPVGTNVFASPNAMASEYFFEELRLDPQFEYALDVLIPDGTTVAKVENLPQSTSRIKNVIQTIDGKVEKEVIFAEVVLQANAQHKTLHIRKTDKYQWSDVPFIVCRVTQNGSTNTWQAMLYNPAVPLASNVLPANLHLPVKIDGDLGEVAISDATFSLGDSKVSCEGVPVTLSASGKSEKWLGKVRLDGTGIFQLRLSEAAKGIESQLTGSALVFSPTIELVNEGNQMLLTCTKLNQGSVLNEIWEVSKKAISTDIDRPMKSPDLGFLQLISVKRQAIEKRTHAQTMQGNLNRINERIIEIERASANNQGSGGNSPIPTGRPADNLVVLRNMAAKIEKLCFFFKEGETLCDQINNASIDSLQVTYTFTSGDTKVTVPILKISPAVAIDQEKAQ</sequence>
<feature type="transmembrane region" description="Helical" evidence="2">
    <location>
        <begin position="327"/>
        <end position="348"/>
    </location>
</feature>
<feature type="region of interest" description="Disordered" evidence="1">
    <location>
        <begin position="276"/>
        <end position="321"/>
    </location>
</feature>